<dbReference type="Gramene" id="Psat02G0511800-T1">
    <property type="protein sequence ID" value="KAI5439610.1"/>
    <property type="gene ID" value="KIW84_025118"/>
</dbReference>
<evidence type="ECO:0000313" key="3">
    <source>
        <dbReference type="Proteomes" id="UP001058974"/>
    </source>
</evidence>
<name>A0A9D5BCW7_PEA</name>
<keyword evidence="3" id="KW-1185">Reference proteome</keyword>
<evidence type="ECO:0000313" key="2">
    <source>
        <dbReference type="EMBL" id="KAI5439610.1"/>
    </source>
</evidence>
<protein>
    <recommendedName>
        <fullName evidence="1">Arabidopsis retrotransposon Orf1 C-terminal domain-containing protein</fullName>
    </recommendedName>
</protein>
<comment type="caution">
    <text evidence="2">The sequence shown here is derived from an EMBL/GenBank/DDBJ whole genome shotgun (WGS) entry which is preliminary data.</text>
</comment>
<gene>
    <name evidence="2" type="ORF">KIW84_025118</name>
</gene>
<dbReference type="Pfam" id="PF03078">
    <property type="entry name" value="ATHILA"/>
    <property type="match status" value="1"/>
</dbReference>
<feature type="domain" description="Arabidopsis retrotransposon Orf1 C-terminal" evidence="1">
    <location>
        <begin position="3"/>
        <end position="134"/>
    </location>
</feature>
<proteinExistence type="predicted"/>
<dbReference type="EMBL" id="JAMSHJ010000002">
    <property type="protein sequence ID" value="KAI5439610.1"/>
    <property type="molecule type" value="Genomic_DNA"/>
</dbReference>
<reference evidence="2 3" key="1">
    <citation type="journal article" date="2022" name="Nat. Genet.">
        <title>Improved pea reference genome and pan-genome highlight genomic features and evolutionary characteristics.</title>
        <authorList>
            <person name="Yang T."/>
            <person name="Liu R."/>
            <person name="Luo Y."/>
            <person name="Hu S."/>
            <person name="Wang D."/>
            <person name="Wang C."/>
            <person name="Pandey M.K."/>
            <person name="Ge S."/>
            <person name="Xu Q."/>
            <person name="Li N."/>
            <person name="Li G."/>
            <person name="Huang Y."/>
            <person name="Saxena R.K."/>
            <person name="Ji Y."/>
            <person name="Li M."/>
            <person name="Yan X."/>
            <person name="He Y."/>
            <person name="Liu Y."/>
            <person name="Wang X."/>
            <person name="Xiang C."/>
            <person name="Varshney R.K."/>
            <person name="Ding H."/>
            <person name="Gao S."/>
            <person name="Zong X."/>
        </authorList>
    </citation>
    <scope>NUCLEOTIDE SEQUENCE [LARGE SCALE GENOMIC DNA]</scope>
    <source>
        <strain evidence="2 3">cv. Zhongwan 6</strain>
    </source>
</reference>
<sequence length="358" mass="41293">MLNNLGMSQFFSLTNPTYIRLTYEFLSSFRYTTPIGGLRTTVTVDFRMFNRSYDISQNQRAELFSFPYGDEYAFQHPLEREWESNALDFWQQLTDKTTTDWEGLKATTIHNPTIRYLHRILTSAIFDRENTGNTGGLICVGGLIISIALALNLSTELATLEPLETPFVELDYFRSMRLIKNKPDGKYFLMISNREVRGVTLPCAACIDVRMSANWTFDLLVPEPDHMEKDAPQASAHVHTKHAFPNSFLGTSFGYQPREEYDYTAMRTTLDDILSELRHHNDVDADCDVLLRNIQRQQDEMMISINQIRETQLDFVERTELNMGDLTEQMNKVHMEVSGMREYIQHVPHPAFGKGGIE</sequence>
<organism evidence="2 3">
    <name type="scientific">Pisum sativum</name>
    <name type="common">Garden pea</name>
    <name type="synonym">Lathyrus oleraceus</name>
    <dbReference type="NCBI Taxonomy" id="3888"/>
    <lineage>
        <taxon>Eukaryota</taxon>
        <taxon>Viridiplantae</taxon>
        <taxon>Streptophyta</taxon>
        <taxon>Embryophyta</taxon>
        <taxon>Tracheophyta</taxon>
        <taxon>Spermatophyta</taxon>
        <taxon>Magnoliopsida</taxon>
        <taxon>eudicotyledons</taxon>
        <taxon>Gunneridae</taxon>
        <taxon>Pentapetalae</taxon>
        <taxon>rosids</taxon>
        <taxon>fabids</taxon>
        <taxon>Fabales</taxon>
        <taxon>Fabaceae</taxon>
        <taxon>Papilionoideae</taxon>
        <taxon>50 kb inversion clade</taxon>
        <taxon>NPAAA clade</taxon>
        <taxon>Hologalegina</taxon>
        <taxon>IRL clade</taxon>
        <taxon>Fabeae</taxon>
        <taxon>Lathyrus</taxon>
    </lineage>
</organism>
<dbReference type="Proteomes" id="UP001058974">
    <property type="component" value="Chromosome 2"/>
</dbReference>
<dbReference type="InterPro" id="IPR004312">
    <property type="entry name" value="ATHILA_Orf1_C"/>
</dbReference>
<accession>A0A9D5BCW7</accession>
<dbReference type="AlphaFoldDB" id="A0A9D5BCW7"/>
<evidence type="ECO:0000259" key="1">
    <source>
        <dbReference type="Pfam" id="PF03078"/>
    </source>
</evidence>